<sequence length="62" mass="6725">MERFSLLIRYHAVSATGCPVNNLGMFDAIEPVRVHEPLLGLLHDMGLLAGAAPLFAQERAHG</sequence>
<dbReference type="RefSeq" id="WP_153572194.1">
    <property type="nucleotide sequence ID" value="NZ_CP045725.1"/>
</dbReference>
<organism evidence="1 2">
    <name type="scientific">Raineyella fluvialis</name>
    <dbReference type="NCBI Taxonomy" id="2662261"/>
    <lineage>
        <taxon>Bacteria</taxon>
        <taxon>Bacillati</taxon>
        <taxon>Actinomycetota</taxon>
        <taxon>Actinomycetes</taxon>
        <taxon>Propionibacteriales</taxon>
        <taxon>Propionibacteriaceae</taxon>
        <taxon>Raineyella</taxon>
    </lineage>
</organism>
<protein>
    <submittedName>
        <fullName evidence="1">Uncharacterized protein</fullName>
    </submittedName>
</protein>
<dbReference type="EMBL" id="CP045725">
    <property type="protein sequence ID" value="QGF23664.1"/>
    <property type="molecule type" value="Genomic_DNA"/>
</dbReference>
<dbReference type="KEGG" id="rain:Rai3103_08255"/>
<evidence type="ECO:0000313" key="2">
    <source>
        <dbReference type="Proteomes" id="UP000386847"/>
    </source>
</evidence>
<evidence type="ECO:0000313" key="1">
    <source>
        <dbReference type="EMBL" id="QGF23664.1"/>
    </source>
</evidence>
<dbReference type="AlphaFoldDB" id="A0A5Q2FDX8"/>
<keyword evidence="2" id="KW-1185">Reference proteome</keyword>
<name>A0A5Q2FDX8_9ACTN</name>
<dbReference type="Proteomes" id="UP000386847">
    <property type="component" value="Chromosome"/>
</dbReference>
<gene>
    <name evidence="1" type="ORF">Rai3103_08255</name>
</gene>
<accession>A0A5Q2FDX8</accession>
<reference evidence="1 2" key="1">
    <citation type="submission" date="2019-10" db="EMBL/GenBank/DDBJ databases">
        <title>Genomic analysis of Raineyella sp. CBA3103.</title>
        <authorList>
            <person name="Roh S.W."/>
        </authorList>
    </citation>
    <scope>NUCLEOTIDE SEQUENCE [LARGE SCALE GENOMIC DNA]</scope>
    <source>
        <strain evidence="1 2">CBA3103</strain>
    </source>
</reference>
<proteinExistence type="predicted"/>